<sequence length="284" mass="30365">MLGKCGSVADAKSFFDDELSSKSTGSWNAMLAAYSQNCFGAEAILVFRSMLLEGAKADSVTFVSACRSIGSLAMARALHGVARSGGLESDSIVGNALVSMYGRCKSCEDSRNVFDRLVVRNIVSWTAMISAYGQCGHHREALELFEAMDCEPDRGVSPNEFVLTHVLDACSHLGLESRARGLLGSMAEDHSIAASVEHYGCFVDLLGRLGELDRAQEAIELLPFQADAVMWIILLSACIVHGDVERGALVAARITRLDDDGASASACFVLAANSFSIKELIVIN</sequence>
<protein>
    <recommendedName>
        <fullName evidence="5">Pentacotripeptide-repeat region of PRORP domain-containing protein</fullName>
    </recommendedName>
</protein>
<dbReference type="AlphaFoldDB" id="D8RFY8"/>
<dbReference type="Proteomes" id="UP000001514">
    <property type="component" value="Unassembled WGS sequence"/>
</dbReference>
<dbReference type="Gramene" id="EFJ28945">
    <property type="protein sequence ID" value="EFJ28945"/>
    <property type="gene ID" value="SELMODRAFT_93022"/>
</dbReference>
<reference evidence="3 4" key="1">
    <citation type="journal article" date="2011" name="Science">
        <title>The Selaginella genome identifies genetic changes associated with the evolution of vascular plants.</title>
        <authorList>
            <person name="Banks J.A."/>
            <person name="Nishiyama T."/>
            <person name="Hasebe M."/>
            <person name="Bowman J.L."/>
            <person name="Gribskov M."/>
            <person name="dePamphilis C."/>
            <person name="Albert V.A."/>
            <person name="Aono N."/>
            <person name="Aoyama T."/>
            <person name="Ambrose B.A."/>
            <person name="Ashton N.W."/>
            <person name="Axtell M.J."/>
            <person name="Barker E."/>
            <person name="Barker M.S."/>
            <person name="Bennetzen J.L."/>
            <person name="Bonawitz N.D."/>
            <person name="Chapple C."/>
            <person name="Cheng C."/>
            <person name="Correa L.G."/>
            <person name="Dacre M."/>
            <person name="DeBarry J."/>
            <person name="Dreyer I."/>
            <person name="Elias M."/>
            <person name="Engstrom E.M."/>
            <person name="Estelle M."/>
            <person name="Feng L."/>
            <person name="Finet C."/>
            <person name="Floyd S.K."/>
            <person name="Frommer W.B."/>
            <person name="Fujita T."/>
            <person name="Gramzow L."/>
            <person name="Gutensohn M."/>
            <person name="Harholt J."/>
            <person name="Hattori M."/>
            <person name="Heyl A."/>
            <person name="Hirai T."/>
            <person name="Hiwatashi Y."/>
            <person name="Ishikawa M."/>
            <person name="Iwata M."/>
            <person name="Karol K.G."/>
            <person name="Koehler B."/>
            <person name="Kolukisaoglu U."/>
            <person name="Kubo M."/>
            <person name="Kurata T."/>
            <person name="Lalonde S."/>
            <person name="Li K."/>
            <person name="Li Y."/>
            <person name="Litt A."/>
            <person name="Lyons E."/>
            <person name="Manning G."/>
            <person name="Maruyama T."/>
            <person name="Michael T.P."/>
            <person name="Mikami K."/>
            <person name="Miyazaki S."/>
            <person name="Morinaga S."/>
            <person name="Murata T."/>
            <person name="Mueller-Roeber B."/>
            <person name="Nelson D.R."/>
            <person name="Obara M."/>
            <person name="Oguri Y."/>
            <person name="Olmstead R.G."/>
            <person name="Onodera N."/>
            <person name="Petersen B.L."/>
            <person name="Pils B."/>
            <person name="Prigge M."/>
            <person name="Rensing S.A."/>
            <person name="Riano-Pachon D.M."/>
            <person name="Roberts A.W."/>
            <person name="Sato Y."/>
            <person name="Scheller H.V."/>
            <person name="Schulz B."/>
            <person name="Schulz C."/>
            <person name="Shakirov E.V."/>
            <person name="Shibagaki N."/>
            <person name="Shinohara N."/>
            <person name="Shippen D.E."/>
            <person name="Soerensen I."/>
            <person name="Sotooka R."/>
            <person name="Sugimoto N."/>
            <person name="Sugita M."/>
            <person name="Sumikawa N."/>
            <person name="Tanurdzic M."/>
            <person name="Theissen G."/>
            <person name="Ulvskov P."/>
            <person name="Wakazuki S."/>
            <person name="Weng J.K."/>
            <person name="Willats W.W."/>
            <person name="Wipf D."/>
            <person name="Wolf P.G."/>
            <person name="Yang L."/>
            <person name="Zimmer A.D."/>
            <person name="Zhu Q."/>
            <person name="Mitros T."/>
            <person name="Hellsten U."/>
            <person name="Loque D."/>
            <person name="Otillar R."/>
            <person name="Salamov A."/>
            <person name="Schmutz J."/>
            <person name="Shapiro H."/>
            <person name="Lindquist E."/>
            <person name="Lucas S."/>
            <person name="Rokhsar D."/>
            <person name="Grigoriev I.V."/>
        </authorList>
    </citation>
    <scope>NUCLEOTIDE SEQUENCE [LARGE SCALE GENOMIC DNA]</scope>
</reference>
<dbReference type="EMBL" id="GL377578">
    <property type="protein sequence ID" value="EFJ28945.1"/>
    <property type="molecule type" value="Genomic_DNA"/>
</dbReference>
<dbReference type="HOGENOM" id="CLU_002706_0_0_1"/>
<dbReference type="InParanoid" id="D8RFY8"/>
<keyword evidence="1" id="KW-0677">Repeat</keyword>
<dbReference type="InterPro" id="IPR011990">
    <property type="entry name" value="TPR-like_helical_dom_sf"/>
</dbReference>
<dbReference type="PANTHER" id="PTHR47926">
    <property type="entry name" value="PENTATRICOPEPTIDE REPEAT-CONTAINING PROTEIN"/>
    <property type="match status" value="1"/>
</dbReference>
<dbReference type="FunFam" id="1.25.40.10:FF:000158">
    <property type="entry name" value="pentatricopeptide repeat-containing protein At2g33680"/>
    <property type="match status" value="1"/>
</dbReference>
<dbReference type="PROSITE" id="PS51375">
    <property type="entry name" value="PPR"/>
    <property type="match status" value="1"/>
</dbReference>
<dbReference type="STRING" id="88036.D8RFY8"/>
<organism evidence="4">
    <name type="scientific">Selaginella moellendorffii</name>
    <name type="common">Spikemoss</name>
    <dbReference type="NCBI Taxonomy" id="88036"/>
    <lineage>
        <taxon>Eukaryota</taxon>
        <taxon>Viridiplantae</taxon>
        <taxon>Streptophyta</taxon>
        <taxon>Embryophyta</taxon>
        <taxon>Tracheophyta</taxon>
        <taxon>Lycopodiopsida</taxon>
        <taxon>Selaginellales</taxon>
        <taxon>Selaginellaceae</taxon>
        <taxon>Selaginella</taxon>
    </lineage>
</organism>
<evidence type="ECO:0008006" key="5">
    <source>
        <dbReference type="Google" id="ProtNLM"/>
    </source>
</evidence>
<dbReference type="Pfam" id="PF01535">
    <property type="entry name" value="PPR"/>
    <property type="match status" value="1"/>
</dbReference>
<dbReference type="GO" id="GO:0009451">
    <property type="term" value="P:RNA modification"/>
    <property type="evidence" value="ECO:0007669"/>
    <property type="project" value="InterPro"/>
</dbReference>
<evidence type="ECO:0000313" key="3">
    <source>
        <dbReference type="EMBL" id="EFJ28945.1"/>
    </source>
</evidence>
<dbReference type="GO" id="GO:0048731">
    <property type="term" value="P:system development"/>
    <property type="evidence" value="ECO:0007669"/>
    <property type="project" value="UniProtKB-ARBA"/>
</dbReference>
<dbReference type="Pfam" id="PF13041">
    <property type="entry name" value="PPR_2"/>
    <property type="match status" value="1"/>
</dbReference>
<dbReference type="InterPro" id="IPR046960">
    <property type="entry name" value="PPR_At4g14850-like_plant"/>
</dbReference>
<gene>
    <name evidence="3" type="ORF">SELMODRAFT_93022</name>
</gene>
<dbReference type="PANTHER" id="PTHR47926:SF533">
    <property type="entry name" value="DYW DOMAIN-CONTAINING PROTEIN"/>
    <property type="match status" value="1"/>
</dbReference>
<evidence type="ECO:0000256" key="1">
    <source>
        <dbReference type="ARBA" id="ARBA00022737"/>
    </source>
</evidence>
<dbReference type="eggNOG" id="KOG4197">
    <property type="taxonomic scope" value="Eukaryota"/>
</dbReference>
<accession>D8RFY8</accession>
<feature type="repeat" description="PPR" evidence="2">
    <location>
        <begin position="121"/>
        <end position="151"/>
    </location>
</feature>
<evidence type="ECO:0000256" key="2">
    <source>
        <dbReference type="PROSITE-ProRule" id="PRU00708"/>
    </source>
</evidence>
<proteinExistence type="predicted"/>
<name>D8RFY8_SELML</name>
<dbReference type="NCBIfam" id="TIGR00756">
    <property type="entry name" value="PPR"/>
    <property type="match status" value="2"/>
</dbReference>
<dbReference type="KEGG" id="smo:SELMODRAFT_93022"/>
<keyword evidence="4" id="KW-1185">Reference proteome</keyword>
<dbReference type="GO" id="GO:0003723">
    <property type="term" value="F:RNA binding"/>
    <property type="evidence" value="ECO:0007669"/>
    <property type="project" value="InterPro"/>
</dbReference>
<dbReference type="InterPro" id="IPR002885">
    <property type="entry name" value="PPR_rpt"/>
</dbReference>
<dbReference type="Gene3D" id="1.25.40.10">
    <property type="entry name" value="Tetratricopeptide repeat domain"/>
    <property type="match status" value="1"/>
</dbReference>
<evidence type="ECO:0000313" key="4">
    <source>
        <dbReference type="Proteomes" id="UP000001514"/>
    </source>
</evidence>